<dbReference type="Proteomes" id="UP001501081">
    <property type="component" value="Unassembled WGS sequence"/>
</dbReference>
<organism evidence="1 2">
    <name type="scientific">Pedobacter ginsengiterrae</name>
    <dbReference type="NCBI Taxonomy" id="871696"/>
    <lineage>
        <taxon>Bacteria</taxon>
        <taxon>Pseudomonadati</taxon>
        <taxon>Bacteroidota</taxon>
        <taxon>Sphingobacteriia</taxon>
        <taxon>Sphingobacteriales</taxon>
        <taxon>Sphingobacteriaceae</taxon>
        <taxon>Pedobacter</taxon>
    </lineage>
</organism>
<keyword evidence="2" id="KW-1185">Reference proteome</keyword>
<evidence type="ECO:0000313" key="2">
    <source>
        <dbReference type="Proteomes" id="UP001501081"/>
    </source>
</evidence>
<sequence>MINFLDISYLKTGTERQRKAYQVLTERAILENLAQYNPILTGTIPINIDIENSDLDIICSAQDDKKFENDLTYHFKHERGFNITKNKKFNALKANFFIDDFEIEIFGQNIPTKQQNAYRHMLIEHKILQEQGEDFRMQIIELKKQGHKTEPAFTRLLNLQGDPYEALLRMQI</sequence>
<evidence type="ECO:0000313" key="1">
    <source>
        <dbReference type="EMBL" id="GAA3959487.1"/>
    </source>
</evidence>
<comment type="caution">
    <text evidence="1">The sequence shown here is derived from an EMBL/GenBank/DDBJ whole genome shotgun (WGS) entry which is preliminary data.</text>
</comment>
<accession>A0ABP7P4D2</accession>
<proteinExistence type="predicted"/>
<reference evidence="2" key="1">
    <citation type="journal article" date="2019" name="Int. J. Syst. Evol. Microbiol.">
        <title>The Global Catalogue of Microorganisms (GCM) 10K type strain sequencing project: providing services to taxonomists for standard genome sequencing and annotation.</title>
        <authorList>
            <consortium name="The Broad Institute Genomics Platform"/>
            <consortium name="The Broad Institute Genome Sequencing Center for Infectious Disease"/>
            <person name="Wu L."/>
            <person name="Ma J."/>
        </authorList>
    </citation>
    <scope>NUCLEOTIDE SEQUENCE [LARGE SCALE GENOMIC DNA]</scope>
    <source>
        <strain evidence="2">JCM 17338</strain>
    </source>
</reference>
<dbReference type="InterPro" id="IPR025365">
    <property type="entry name" value="DUF4269"/>
</dbReference>
<protein>
    <submittedName>
        <fullName evidence="1">DUF4269 domain-containing protein</fullName>
    </submittedName>
</protein>
<name>A0ABP7P4D2_9SPHI</name>
<dbReference type="EMBL" id="BAABAK010000004">
    <property type="protein sequence ID" value="GAA3959487.1"/>
    <property type="molecule type" value="Genomic_DNA"/>
</dbReference>
<gene>
    <name evidence="1" type="ORF">GCM10022246_11160</name>
</gene>
<dbReference type="Pfam" id="PF14091">
    <property type="entry name" value="DUF4269"/>
    <property type="match status" value="1"/>
</dbReference>
<dbReference type="RefSeq" id="WP_344765723.1">
    <property type="nucleotide sequence ID" value="NZ_BAABAK010000004.1"/>
</dbReference>